<dbReference type="Proteomes" id="UP000251647">
    <property type="component" value="Unassembled WGS sequence"/>
</dbReference>
<accession>A0A2T3Q1Z6</accession>
<dbReference type="AlphaFoldDB" id="A0A2T3Q1Z6"/>
<dbReference type="SMART" id="SM00646">
    <property type="entry name" value="Ami_3"/>
    <property type="match status" value="1"/>
</dbReference>
<dbReference type="EMBL" id="UATL01000001">
    <property type="protein sequence ID" value="SPY28901.1"/>
    <property type="molecule type" value="Genomic_DNA"/>
</dbReference>
<keyword evidence="3 4" id="KW-0378">Hydrolase</keyword>
<dbReference type="RefSeq" id="WP_005298219.1">
    <property type="nucleotide sequence ID" value="NZ_PYOG01000097.1"/>
</dbReference>
<evidence type="ECO:0000313" key="4">
    <source>
        <dbReference type="EMBL" id="SPY28901.1"/>
    </source>
</evidence>
<dbReference type="EC" id="3.5.1.28" evidence="2"/>
<evidence type="ECO:0000256" key="3">
    <source>
        <dbReference type="ARBA" id="ARBA00022801"/>
    </source>
</evidence>
<sequence length="211" mass="24078">MKQPLFILDAGHGGIINGQYQTAGKRSPIWDDGSQLFEGEFNRAVVAGISQQLAQRNIKHHILVPEQRDIHLRDRVRRANRLAKHYSRYQCILISVHANAGGGSGFEVFTSKGKTRSDDIADHFALAFKDVFPNKPLRADLRDGDYDKDRSFYILRYTSMPAILTENFFMDNEQECKEILMTSTGREMVVKYHVEGIRRILGECPEFCVTV</sequence>
<name>A0A2T3Q1Z6_PHODM</name>
<dbReference type="InterPro" id="IPR002508">
    <property type="entry name" value="MurNAc-LAA_cat"/>
</dbReference>
<dbReference type="GO" id="GO:0009253">
    <property type="term" value="P:peptidoglycan catabolic process"/>
    <property type="evidence" value="ECO:0007669"/>
    <property type="project" value="InterPro"/>
</dbReference>
<dbReference type="GO" id="GO:0030288">
    <property type="term" value="C:outer membrane-bounded periplasmic space"/>
    <property type="evidence" value="ECO:0007669"/>
    <property type="project" value="TreeGrafter"/>
</dbReference>
<dbReference type="OrthoDB" id="9806267at2"/>
<dbReference type="Pfam" id="PF01520">
    <property type="entry name" value="Amidase_3"/>
    <property type="match status" value="1"/>
</dbReference>
<dbReference type="PANTHER" id="PTHR30404:SF0">
    <property type="entry name" value="N-ACETYLMURAMOYL-L-ALANINE AMIDASE AMIC"/>
    <property type="match status" value="1"/>
</dbReference>
<dbReference type="GO" id="GO:0008745">
    <property type="term" value="F:N-acetylmuramoyl-L-alanine amidase activity"/>
    <property type="evidence" value="ECO:0007669"/>
    <property type="project" value="UniProtKB-EC"/>
</dbReference>
<comment type="catalytic activity">
    <reaction evidence="1">
        <text>Hydrolyzes the link between N-acetylmuramoyl residues and L-amino acid residues in certain cell-wall glycopeptides.</text>
        <dbReference type="EC" id="3.5.1.28"/>
    </reaction>
</comment>
<evidence type="ECO:0000313" key="5">
    <source>
        <dbReference type="Proteomes" id="UP000251647"/>
    </source>
</evidence>
<organism evidence="4 5">
    <name type="scientific">Photobacterium damselae</name>
    <dbReference type="NCBI Taxonomy" id="38293"/>
    <lineage>
        <taxon>Bacteria</taxon>
        <taxon>Pseudomonadati</taxon>
        <taxon>Pseudomonadota</taxon>
        <taxon>Gammaproteobacteria</taxon>
        <taxon>Vibrionales</taxon>
        <taxon>Vibrionaceae</taxon>
        <taxon>Photobacterium</taxon>
    </lineage>
</organism>
<dbReference type="SUPFAM" id="SSF53187">
    <property type="entry name" value="Zn-dependent exopeptidases"/>
    <property type="match status" value="1"/>
</dbReference>
<dbReference type="InterPro" id="IPR050695">
    <property type="entry name" value="N-acetylmuramoyl_amidase_3"/>
</dbReference>
<evidence type="ECO:0000256" key="2">
    <source>
        <dbReference type="ARBA" id="ARBA00011901"/>
    </source>
</evidence>
<evidence type="ECO:0000256" key="1">
    <source>
        <dbReference type="ARBA" id="ARBA00001561"/>
    </source>
</evidence>
<dbReference type="CDD" id="cd02696">
    <property type="entry name" value="MurNAc-LAA"/>
    <property type="match status" value="1"/>
</dbReference>
<reference evidence="4 5" key="1">
    <citation type="submission" date="2018-06" db="EMBL/GenBank/DDBJ databases">
        <authorList>
            <consortium name="Pathogen Informatics"/>
            <person name="Doyle S."/>
        </authorList>
    </citation>
    <scope>NUCLEOTIDE SEQUENCE [LARGE SCALE GENOMIC DNA]</scope>
    <source>
        <strain evidence="4 5">NCTC11647</strain>
    </source>
</reference>
<dbReference type="PANTHER" id="PTHR30404">
    <property type="entry name" value="N-ACETYLMURAMOYL-L-ALANINE AMIDASE"/>
    <property type="match status" value="1"/>
</dbReference>
<proteinExistence type="predicted"/>
<dbReference type="Gene3D" id="3.40.630.40">
    <property type="entry name" value="Zn-dependent exopeptidases"/>
    <property type="match status" value="1"/>
</dbReference>
<protein>
    <recommendedName>
        <fullName evidence="2">N-acetylmuramoyl-L-alanine amidase</fullName>
        <ecNumber evidence="2">3.5.1.28</ecNumber>
    </recommendedName>
</protein>
<gene>
    <name evidence="4" type="primary">cwlC</name>
    <name evidence="4" type="ORF">NCTC11647_02005</name>
</gene>